<sequence length="100" mass="11532">MFQKVLYLKIFFHKSMFLAKTVYHWYCCCAGLSSGGFLEIHSLLLGKWYECKCQWSGPFTFIHVTVGSKSVHAEFCIASLRAFGVEESLQRWNQQALKAL</sequence>
<proteinExistence type="predicted"/>
<dbReference type="AlphaFoldDB" id="A0A1B6HCC3"/>
<gene>
    <name evidence="1" type="ORF">g.54695</name>
</gene>
<evidence type="ECO:0000313" key="1">
    <source>
        <dbReference type="EMBL" id="JAS72328.1"/>
    </source>
</evidence>
<organism evidence="1">
    <name type="scientific">Homalodisca liturata</name>
    <dbReference type="NCBI Taxonomy" id="320908"/>
    <lineage>
        <taxon>Eukaryota</taxon>
        <taxon>Metazoa</taxon>
        <taxon>Ecdysozoa</taxon>
        <taxon>Arthropoda</taxon>
        <taxon>Hexapoda</taxon>
        <taxon>Insecta</taxon>
        <taxon>Pterygota</taxon>
        <taxon>Neoptera</taxon>
        <taxon>Paraneoptera</taxon>
        <taxon>Hemiptera</taxon>
        <taxon>Auchenorrhyncha</taxon>
        <taxon>Membracoidea</taxon>
        <taxon>Cicadellidae</taxon>
        <taxon>Cicadellinae</taxon>
        <taxon>Proconiini</taxon>
        <taxon>Homalodisca</taxon>
    </lineage>
</organism>
<dbReference type="EMBL" id="GECU01035378">
    <property type="protein sequence ID" value="JAS72328.1"/>
    <property type="molecule type" value="Transcribed_RNA"/>
</dbReference>
<name>A0A1B6HCC3_9HEMI</name>
<reference evidence="1" key="1">
    <citation type="submission" date="2015-11" db="EMBL/GenBank/DDBJ databases">
        <title>De novo transcriptome assembly of four potential Pierce s Disease insect vectors from Arizona vineyards.</title>
        <authorList>
            <person name="Tassone E.E."/>
        </authorList>
    </citation>
    <scope>NUCLEOTIDE SEQUENCE</scope>
</reference>
<accession>A0A1B6HCC3</accession>
<protein>
    <submittedName>
        <fullName evidence="1">Uncharacterized protein</fullName>
    </submittedName>
</protein>